<evidence type="ECO:0000259" key="3">
    <source>
        <dbReference type="PROSITE" id="PS50048"/>
    </source>
</evidence>
<gene>
    <name evidence="4" type="ORF">F5Z01DRAFT_618766</name>
</gene>
<organism evidence="4 5">
    <name type="scientific">Emericellopsis atlantica</name>
    <dbReference type="NCBI Taxonomy" id="2614577"/>
    <lineage>
        <taxon>Eukaryota</taxon>
        <taxon>Fungi</taxon>
        <taxon>Dikarya</taxon>
        <taxon>Ascomycota</taxon>
        <taxon>Pezizomycotina</taxon>
        <taxon>Sordariomycetes</taxon>
        <taxon>Hypocreomycetidae</taxon>
        <taxon>Hypocreales</taxon>
        <taxon>Bionectriaceae</taxon>
        <taxon>Emericellopsis</taxon>
    </lineage>
</organism>
<dbReference type="PANTHER" id="PTHR37534:SF15">
    <property type="entry name" value="ZN(II)2CYS6 TRANSCRIPTION FACTOR (EUROFUNG)"/>
    <property type="match status" value="1"/>
</dbReference>
<dbReference type="Proteomes" id="UP000887229">
    <property type="component" value="Unassembled WGS sequence"/>
</dbReference>
<dbReference type="OrthoDB" id="25818at2759"/>
<feature type="domain" description="Zn(2)-C6 fungal-type" evidence="3">
    <location>
        <begin position="20"/>
        <end position="50"/>
    </location>
</feature>
<evidence type="ECO:0000313" key="4">
    <source>
        <dbReference type="EMBL" id="KAG9256183.1"/>
    </source>
</evidence>
<evidence type="ECO:0000256" key="2">
    <source>
        <dbReference type="ARBA" id="ARBA00023242"/>
    </source>
</evidence>
<keyword evidence="2" id="KW-0539">Nucleus</keyword>
<dbReference type="GO" id="GO:0008270">
    <property type="term" value="F:zinc ion binding"/>
    <property type="evidence" value="ECO:0007669"/>
    <property type="project" value="InterPro"/>
</dbReference>
<dbReference type="EMBL" id="MU251248">
    <property type="protein sequence ID" value="KAG9256183.1"/>
    <property type="molecule type" value="Genomic_DNA"/>
</dbReference>
<dbReference type="InterPro" id="IPR001138">
    <property type="entry name" value="Zn2Cys6_DnaBD"/>
</dbReference>
<name>A0A9P8CQZ9_9HYPO</name>
<dbReference type="GeneID" id="70291956"/>
<dbReference type="Pfam" id="PF00172">
    <property type="entry name" value="Zn_clus"/>
    <property type="match status" value="1"/>
</dbReference>
<dbReference type="Pfam" id="PF11951">
    <property type="entry name" value="Fungal_trans_2"/>
    <property type="match status" value="1"/>
</dbReference>
<comment type="caution">
    <text evidence="4">The sequence shown here is derived from an EMBL/GenBank/DDBJ whole genome shotgun (WGS) entry which is preliminary data.</text>
</comment>
<comment type="subcellular location">
    <subcellularLocation>
        <location evidence="1">Nucleus</location>
    </subcellularLocation>
</comment>
<dbReference type="PANTHER" id="PTHR37534">
    <property type="entry name" value="TRANSCRIPTIONAL ACTIVATOR PROTEIN UGA3"/>
    <property type="match status" value="1"/>
</dbReference>
<dbReference type="InterPro" id="IPR036864">
    <property type="entry name" value="Zn2-C6_fun-type_DNA-bd_sf"/>
</dbReference>
<protein>
    <submittedName>
        <fullName evidence="4">Fungal-specific transcription factor domain-containing protein</fullName>
    </submittedName>
</protein>
<dbReference type="SUPFAM" id="SSF57701">
    <property type="entry name" value="Zn2/Cys6 DNA-binding domain"/>
    <property type="match status" value="1"/>
</dbReference>
<dbReference type="PROSITE" id="PS00463">
    <property type="entry name" value="ZN2_CY6_FUNGAL_1"/>
    <property type="match status" value="1"/>
</dbReference>
<proteinExistence type="predicted"/>
<dbReference type="GO" id="GO:0045944">
    <property type="term" value="P:positive regulation of transcription by RNA polymerase II"/>
    <property type="evidence" value="ECO:0007669"/>
    <property type="project" value="TreeGrafter"/>
</dbReference>
<dbReference type="CDD" id="cd00067">
    <property type="entry name" value="GAL4"/>
    <property type="match status" value="1"/>
</dbReference>
<dbReference type="GO" id="GO:0000976">
    <property type="term" value="F:transcription cis-regulatory region binding"/>
    <property type="evidence" value="ECO:0007669"/>
    <property type="project" value="TreeGrafter"/>
</dbReference>
<dbReference type="GO" id="GO:0000981">
    <property type="term" value="F:DNA-binding transcription factor activity, RNA polymerase II-specific"/>
    <property type="evidence" value="ECO:0007669"/>
    <property type="project" value="InterPro"/>
</dbReference>
<accession>A0A9P8CQZ9</accession>
<dbReference type="Gene3D" id="4.10.240.10">
    <property type="entry name" value="Zn(2)-C6 fungal-type DNA-binding domain"/>
    <property type="match status" value="1"/>
</dbReference>
<sequence length="581" mass="65093">MLLYTRVAPPKVPKKRSRAGCNYCKEKKKKCDEIRPNCSRCDERGEACVYEPVRPRQRRKREQTLSIDTACDELSQNDLALTPWQQSPPELPKWEAEAADETSLSSLGIFPWTPTDTAVFSPMTTATFDDEDVEEIVRRHSFPTTMTPTNRHQRDPYPSPRLEFCAPFADFSQRKNRRQLVDHFCNVLSHLIVFREENGNPFQQLVLPLSHGSPAVMDAIYALASAHLEFRGVANEERSAYFHGRAIQELARLIENGGGKNKNELLAAIMLLVYYEVLVQKERSNIVDGHLKGAMTIINNREASTDPTGVFLERAFKFYDVIAALSFGTAPLSTAPGRGSLSPLPPLDSNGATSPVGSVDTLLGMATTLWPIIHRLSNLGSLKDELDAAQAQGQLSKAAVLRTELETTGSAIQVALKHWQPAPPPESNSPSERARLQSILNNALAYRHSAFVYLYRTIYEHPRSHALVQHHAHLSLTHCIGTVTGDGPMSALLWPLFVAACEATDPDDRDLARQTFTAIDRVQGMTNIQRAWCIVQEVWRRADEQEIEAIILQQEEMMKEKRGGDLWRRVSRDMGMAIVFG</sequence>
<dbReference type="RefSeq" id="XP_046120107.1">
    <property type="nucleotide sequence ID" value="XM_046261053.1"/>
</dbReference>
<dbReference type="PROSITE" id="PS50048">
    <property type="entry name" value="ZN2_CY6_FUNGAL_2"/>
    <property type="match status" value="1"/>
</dbReference>
<keyword evidence="5" id="KW-1185">Reference proteome</keyword>
<dbReference type="GO" id="GO:0005634">
    <property type="term" value="C:nucleus"/>
    <property type="evidence" value="ECO:0007669"/>
    <property type="project" value="UniProtKB-SubCell"/>
</dbReference>
<reference evidence="4" key="1">
    <citation type="journal article" date="2021" name="IMA Fungus">
        <title>Genomic characterization of three marine fungi, including Emericellopsis atlantica sp. nov. with signatures of a generalist lifestyle and marine biomass degradation.</title>
        <authorList>
            <person name="Hagestad O.C."/>
            <person name="Hou L."/>
            <person name="Andersen J.H."/>
            <person name="Hansen E.H."/>
            <person name="Altermark B."/>
            <person name="Li C."/>
            <person name="Kuhnert E."/>
            <person name="Cox R.J."/>
            <person name="Crous P.W."/>
            <person name="Spatafora J.W."/>
            <person name="Lail K."/>
            <person name="Amirebrahimi M."/>
            <person name="Lipzen A."/>
            <person name="Pangilinan J."/>
            <person name="Andreopoulos W."/>
            <person name="Hayes R.D."/>
            <person name="Ng V."/>
            <person name="Grigoriev I.V."/>
            <person name="Jackson S.A."/>
            <person name="Sutton T.D.S."/>
            <person name="Dobson A.D.W."/>
            <person name="Rama T."/>
        </authorList>
    </citation>
    <scope>NUCLEOTIDE SEQUENCE</scope>
    <source>
        <strain evidence="4">TS7</strain>
    </source>
</reference>
<dbReference type="SMART" id="SM00066">
    <property type="entry name" value="GAL4"/>
    <property type="match status" value="1"/>
</dbReference>
<dbReference type="InterPro" id="IPR021858">
    <property type="entry name" value="Fun_TF"/>
</dbReference>
<dbReference type="AlphaFoldDB" id="A0A9P8CQZ9"/>
<evidence type="ECO:0000313" key="5">
    <source>
        <dbReference type="Proteomes" id="UP000887229"/>
    </source>
</evidence>
<evidence type="ECO:0000256" key="1">
    <source>
        <dbReference type="ARBA" id="ARBA00004123"/>
    </source>
</evidence>
<dbReference type="CDD" id="cd12148">
    <property type="entry name" value="fungal_TF_MHR"/>
    <property type="match status" value="1"/>
</dbReference>